<dbReference type="WBParaSite" id="PSU_v2.g16216.t1">
    <property type="protein sequence ID" value="PSU_v2.g16216.t1"/>
    <property type="gene ID" value="PSU_v2.g16216"/>
</dbReference>
<keyword evidence="7" id="KW-1185">Reference proteome</keyword>
<dbReference type="Proteomes" id="UP000887577">
    <property type="component" value="Unplaced"/>
</dbReference>
<evidence type="ECO:0000256" key="5">
    <source>
        <dbReference type="ARBA" id="ARBA00023180"/>
    </source>
</evidence>
<evidence type="ECO:0000256" key="2">
    <source>
        <dbReference type="ARBA" id="ARBA00022670"/>
    </source>
</evidence>
<evidence type="ECO:0000256" key="4">
    <source>
        <dbReference type="ARBA" id="ARBA00022801"/>
    </source>
</evidence>
<proteinExistence type="inferred from homology"/>
<dbReference type="PANTHER" id="PTHR11010">
    <property type="entry name" value="PROTEASE S28 PRO-X CARBOXYPEPTIDASE-RELATED"/>
    <property type="match status" value="1"/>
</dbReference>
<keyword evidence="4" id="KW-0378">Hydrolase</keyword>
<dbReference type="GO" id="GO:0006508">
    <property type="term" value="P:proteolysis"/>
    <property type="evidence" value="ECO:0007669"/>
    <property type="project" value="UniProtKB-KW"/>
</dbReference>
<feature type="signal peptide" evidence="6">
    <location>
        <begin position="1"/>
        <end position="17"/>
    </location>
</feature>
<feature type="chain" id="PRO_5037218422" evidence="6">
    <location>
        <begin position="18"/>
        <end position="301"/>
    </location>
</feature>
<dbReference type="InterPro" id="IPR029058">
    <property type="entry name" value="AB_hydrolase_fold"/>
</dbReference>
<name>A0A914YAA8_9BILA</name>
<dbReference type="GO" id="GO:0070008">
    <property type="term" value="F:serine-type exopeptidase activity"/>
    <property type="evidence" value="ECO:0007669"/>
    <property type="project" value="InterPro"/>
</dbReference>
<evidence type="ECO:0000313" key="8">
    <source>
        <dbReference type="WBParaSite" id="PSU_v2.g16216.t1"/>
    </source>
</evidence>
<protein>
    <submittedName>
        <fullName evidence="8">Uncharacterized protein</fullName>
    </submittedName>
</protein>
<evidence type="ECO:0000256" key="3">
    <source>
        <dbReference type="ARBA" id="ARBA00022729"/>
    </source>
</evidence>
<keyword evidence="2" id="KW-0645">Protease</keyword>
<dbReference type="AlphaFoldDB" id="A0A914YAA8"/>
<dbReference type="SUPFAM" id="SSF53474">
    <property type="entry name" value="alpha/beta-Hydrolases"/>
    <property type="match status" value="1"/>
</dbReference>
<sequence length="301" mass="35244">MTKLIFLIFFIIQKCFSIEIYNETIEQKLDHFNDNDERVFQQDYFYTLDPNSNIVFLYLSGEKVLNKSDGILSGQIPTSIPSSYFNLIHRFYGDTLPLMPASEYIKYLNVSQSLADIKNFIEKMNEEFNLQNSNWIIAGSFYSGTLAALARHQYPLLIKGAVTVSAPLKASLYIDFMDTVIEKMKEIDENKTVQIQNAIETYYNFTTTFEGQYYLSNLLEDDYFIRNDTECYPAFYDPTKFFVAAVESGKIVEFFEKWNDESFETFIELILTIGERDDKANGKIIYRVYQEKVYPFFWLAN</sequence>
<organism evidence="7 8">
    <name type="scientific">Panagrolaimus superbus</name>
    <dbReference type="NCBI Taxonomy" id="310955"/>
    <lineage>
        <taxon>Eukaryota</taxon>
        <taxon>Metazoa</taxon>
        <taxon>Ecdysozoa</taxon>
        <taxon>Nematoda</taxon>
        <taxon>Chromadorea</taxon>
        <taxon>Rhabditida</taxon>
        <taxon>Tylenchina</taxon>
        <taxon>Panagrolaimomorpha</taxon>
        <taxon>Panagrolaimoidea</taxon>
        <taxon>Panagrolaimidae</taxon>
        <taxon>Panagrolaimus</taxon>
    </lineage>
</organism>
<dbReference type="Pfam" id="PF05577">
    <property type="entry name" value="Peptidase_S28"/>
    <property type="match status" value="1"/>
</dbReference>
<dbReference type="InterPro" id="IPR008758">
    <property type="entry name" value="Peptidase_S28"/>
</dbReference>
<dbReference type="GO" id="GO:0008239">
    <property type="term" value="F:dipeptidyl-peptidase activity"/>
    <property type="evidence" value="ECO:0007669"/>
    <property type="project" value="TreeGrafter"/>
</dbReference>
<evidence type="ECO:0000256" key="1">
    <source>
        <dbReference type="ARBA" id="ARBA00011079"/>
    </source>
</evidence>
<reference evidence="8" key="1">
    <citation type="submission" date="2022-11" db="UniProtKB">
        <authorList>
            <consortium name="WormBaseParasite"/>
        </authorList>
    </citation>
    <scope>IDENTIFICATION</scope>
</reference>
<comment type="similarity">
    <text evidence="1">Belongs to the peptidase S28 family.</text>
</comment>
<dbReference type="Gene3D" id="3.40.50.1820">
    <property type="entry name" value="alpha/beta hydrolase"/>
    <property type="match status" value="1"/>
</dbReference>
<evidence type="ECO:0000313" key="7">
    <source>
        <dbReference type="Proteomes" id="UP000887577"/>
    </source>
</evidence>
<evidence type="ECO:0000256" key="6">
    <source>
        <dbReference type="SAM" id="SignalP"/>
    </source>
</evidence>
<keyword evidence="3 6" id="KW-0732">Signal</keyword>
<dbReference type="PANTHER" id="PTHR11010:SF117">
    <property type="entry name" value="SERINE PROTEASE 16"/>
    <property type="match status" value="1"/>
</dbReference>
<keyword evidence="5" id="KW-0325">Glycoprotein</keyword>
<accession>A0A914YAA8</accession>